<evidence type="ECO:0000313" key="3">
    <source>
        <dbReference type="RefSeq" id="XP_031767660.1"/>
    </source>
</evidence>
<organism evidence="2 3">
    <name type="scientific">Galleria mellonella</name>
    <name type="common">Greater wax moth</name>
    <dbReference type="NCBI Taxonomy" id="7137"/>
    <lineage>
        <taxon>Eukaryota</taxon>
        <taxon>Metazoa</taxon>
        <taxon>Ecdysozoa</taxon>
        <taxon>Arthropoda</taxon>
        <taxon>Hexapoda</taxon>
        <taxon>Insecta</taxon>
        <taxon>Pterygota</taxon>
        <taxon>Neoptera</taxon>
        <taxon>Endopterygota</taxon>
        <taxon>Lepidoptera</taxon>
        <taxon>Glossata</taxon>
        <taxon>Ditrysia</taxon>
        <taxon>Pyraloidea</taxon>
        <taxon>Pyralidae</taxon>
        <taxon>Galleriinae</taxon>
        <taxon>Galleria</taxon>
    </lineage>
</organism>
<reference evidence="3" key="1">
    <citation type="submission" date="2025-08" db="UniProtKB">
        <authorList>
            <consortium name="RefSeq"/>
        </authorList>
    </citation>
    <scope>IDENTIFICATION</scope>
    <source>
        <tissue evidence="3">Whole larvae</tissue>
    </source>
</reference>
<sequence>MFSLLTFFITALIITTSTPIDSSLVPILEIPKYNLYSITSYRSQQETRKQFHDSIKILLNNTIDFDGTTHLLLTKKLRNWDKINKMETEFEKVIRMIGVKYDYKRDMFWRTWRDVTFANGTDNTVIFYKYQSIINETCKHCYDGIFWVIEEPPCPYEFLSVINKDKLCAISWFQLNNITSKCPLLISFSDLNTCDNPIVTKYKLRRIYNKVSERRSTVMFMCKWREDCEFSTFYAIFPEFILFQIINSTNHIIYSRIMRSGRKNYVCIENCGYMDPNSKKNVKNYKSLRKHLLDKLPKTNKIDDHFLFTVNSSVGTLQHHISREKLAGNVEDDSKPRMGQFSLHSIINKIKVTTNLNKEFDLNVGTNEFSDSNILFDVVTRASTTISNCKRLEKEMDEYYGSESEDYYYLE</sequence>
<dbReference type="RefSeq" id="XP_031767660.1">
    <property type="nucleotide sequence ID" value="XM_031911800.2"/>
</dbReference>
<protein>
    <submittedName>
        <fullName evidence="3">Uncharacterized protein LOC113520889</fullName>
    </submittedName>
</protein>
<feature type="signal peptide" evidence="1">
    <location>
        <begin position="1"/>
        <end position="19"/>
    </location>
</feature>
<dbReference type="OrthoDB" id="7270138at2759"/>
<keyword evidence="2" id="KW-1185">Reference proteome</keyword>
<accession>A0A6J3C780</accession>
<name>A0A6J3C780_GALME</name>
<keyword evidence="1" id="KW-0732">Signal</keyword>
<dbReference type="InParanoid" id="A0A6J3C780"/>
<dbReference type="Proteomes" id="UP001652740">
    <property type="component" value="Unplaced"/>
</dbReference>
<dbReference type="KEGG" id="gmw:113520889"/>
<dbReference type="AlphaFoldDB" id="A0A6J3C780"/>
<feature type="chain" id="PRO_5026648142" evidence="1">
    <location>
        <begin position="20"/>
        <end position="411"/>
    </location>
</feature>
<dbReference type="GeneID" id="113520889"/>
<gene>
    <name evidence="3" type="primary">LOC113520889</name>
</gene>
<proteinExistence type="predicted"/>
<evidence type="ECO:0000256" key="1">
    <source>
        <dbReference type="SAM" id="SignalP"/>
    </source>
</evidence>
<evidence type="ECO:0000313" key="2">
    <source>
        <dbReference type="Proteomes" id="UP001652740"/>
    </source>
</evidence>